<keyword evidence="3" id="KW-1185">Reference proteome</keyword>
<feature type="domain" description="Aldehyde oxidase/xanthine dehydrogenase second molybdopterin binding" evidence="1">
    <location>
        <begin position="6"/>
        <end position="62"/>
    </location>
</feature>
<dbReference type="OrthoDB" id="8300278at2759"/>
<dbReference type="Proteomes" id="UP000244722">
    <property type="component" value="Unassembled WGS sequence"/>
</dbReference>
<dbReference type="STRING" id="42251.A0A2T6ZL61"/>
<organism evidence="2 3">
    <name type="scientific">Tuber borchii</name>
    <name type="common">White truffle</name>
    <dbReference type="NCBI Taxonomy" id="42251"/>
    <lineage>
        <taxon>Eukaryota</taxon>
        <taxon>Fungi</taxon>
        <taxon>Dikarya</taxon>
        <taxon>Ascomycota</taxon>
        <taxon>Pezizomycotina</taxon>
        <taxon>Pezizomycetes</taxon>
        <taxon>Pezizales</taxon>
        <taxon>Tuberaceae</taxon>
        <taxon>Tuber</taxon>
    </lineage>
</organism>
<reference evidence="2 3" key="1">
    <citation type="submission" date="2017-04" db="EMBL/GenBank/DDBJ databases">
        <title>Draft genome sequence of Tuber borchii Vittad., a whitish edible truffle.</title>
        <authorList>
            <consortium name="DOE Joint Genome Institute"/>
            <person name="Murat C."/>
            <person name="Kuo A."/>
            <person name="Barry K.W."/>
            <person name="Clum A."/>
            <person name="Dockter R.B."/>
            <person name="Fauchery L."/>
            <person name="Iotti M."/>
            <person name="Kohler A."/>
            <person name="Labutti K."/>
            <person name="Lindquist E.A."/>
            <person name="Lipzen A."/>
            <person name="Ohm R.A."/>
            <person name="Wang M."/>
            <person name="Grigoriev I.V."/>
            <person name="Zambonelli A."/>
            <person name="Martin F.M."/>
        </authorList>
    </citation>
    <scope>NUCLEOTIDE SEQUENCE [LARGE SCALE GENOMIC DNA]</scope>
    <source>
        <strain evidence="2 3">Tbo3840</strain>
    </source>
</reference>
<dbReference type="Pfam" id="PF20256">
    <property type="entry name" value="MoCoBD_2"/>
    <property type="match status" value="1"/>
</dbReference>
<dbReference type="Gene3D" id="3.30.365.10">
    <property type="entry name" value="Aldehyde oxidase/xanthine dehydrogenase, molybdopterin binding domain"/>
    <property type="match status" value="1"/>
</dbReference>
<dbReference type="InterPro" id="IPR046867">
    <property type="entry name" value="AldOxase/xan_DH_MoCoBD2"/>
</dbReference>
<dbReference type="PANTHER" id="PTHR45444">
    <property type="entry name" value="XANTHINE DEHYDROGENASE"/>
    <property type="match status" value="1"/>
</dbReference>
<proteinExistence type="predicted"/>
<evidence type="ECO:0000313" key="3">
    <source>
        <dbReference type="Proteomes" id="UP000244722"/>
    </source>
</evidence>
<dbReference type="PANTHER" id="PTHR45444:SF3">
    <property type="entry name" value="XANTHINE DEHYDROGENASE"/>
    <property type="match status" value="1"/>
</dbReference>
<comment type="caution">
    <text evidence="2">The sequence shown here is derived from an EMBL/GenBank/DDBJ whole genome shotgun (WGS) entry which is preliminary data.</text>
</comment>
<name>A0A2T6ZL61_TUBBO</name>
<accession>A0A2T6ZL61</accession>
<evidence type="ECO:0000313" key="2">
    <source>
        <dbReference type="EMBL" id="PUU76221.1"/>
    </source>
</evidence>
<protein>
    <recommendedName>
        <fullName evidence="1">Aldehyde oxidase/xanthine dehydrogenase second molybdopterin binding domain-containing protein</fullName>
    </recommendedName>
</protein>
<sequence>MESLSMYFYFVQSAPISEVELDVLTGSHTILRTDIKINIGRSINLTTDYGQIEGAFLKSQGASRWRKHCCSKTVNSAPMGPEPTRSLDLRISHRYSMLAYSGSELG</sequence>
<dbReference type="GO" id="GO:0005506">
    <property type="term" value="F:iron ion binding"/>
    <property type="evidence" value="ECO:0007669"/>
    <property type="project" value="InterPro"/>
</dbReference>
<dbReference type="EMBL" id="NESQ01000196">
    <property type="protein sequence ID" value="PUU76221.1"/>
    <property type="molecule type" value="Genomic_DNA"/>
</dbReference>
<dbReference type="GO" id="GO:0016491">
    <property type="term" value="F:oxidoreductase activity"/>
    <property type="evidence" value="ECO:0007669"/>
    <property type="project" value="InterPro"/>
</dbReference>
<evidence type="ECO:0000259" key="1">
    <source>
        <dbReference type="Pfam" id="PF20256"/>
    </source>
</evidence>
<dbReference type="InterPro" id="IPR037165">
    <property type="entry name" value="AldOxase/xan_DH_Mopterin-bd_sf"/>
</dbReference>
<gene>
    <name evidence="2" type="ORF">B9Z19DRAFT_1150200</name>
</gene>
<dbReference type="InterPro" id="IPR016208">
    <property type="entry name" value="Ald_Oxase/xanthine_DH-like"/>
</dbReference>
<dbReference type="SUPFAM" id="SSF56003">
    <property type="entry name" value="Molybdenum cofactor-binding domain"/>
    <property type="match status" value="1"/>
</dbReference>
<dbReference type="AlphaFoldDB" id="A0A2T6ZL61"/>